<evidence type="ECO:0000313" key="3">
    <source>
        <dbReference type="WBParaSite" id="HPBE_0000163201-mRNA-1"/>
    </source>
</evidence>
<dbReference type="OrthoDB" id="5892546at2759"/>
<accession>A0A183F640</accession>
<dbReference type="Proteomes" id="UP000050761">
    <property type="component" value="Unassembled WGS sequence"/>
</dbReference>
<reference evidence="1 2" key="1">
    <citation type="submission" date="2018-11" db="EMBL/GenBank/DDBJ databases">
        <authorList>
            <consortium name="Pathogen Informatics"/>
        </authorList>
    </citation>
    <scope>NUCLEOTIDE SEQUENCE [LARGE SCALE GENOMIC DNA]</scope>
</reference>
<dbReference type="WBParaSite" id="HPBE_0000163201-mRNA-1">
    <property type="protein sequence ID" value="HPBE_0000163201-mRNA-1"/>
    <property type="gene ID" value="HPBE_0000163201"/>
</dbReference>
<keyword evidence="2" id="KW-1185">Reference proteome</keyword>
<gene>
    <name evidence="1" type="ORF">HPBE_LOCUS1633</name>
</gene>
<accession>A0A3P7TGZ1</accession>
<evidence type="ECO:0000313" key="1">
    <source>
        <dbReference type="EMBL" id="VDO20361.1"/>
    </source>
</evidence>
<protein>
    <submittedName>
        <fullName evidence="3">GMC_OxRdtase_N domain-containing protein</fullName>
    </submittedName>
</protein>
<organism evidence="2 3">
    <name type="scientific">Heligmosomoides polygyrus</name>
    <name type="common">Parasitic roundworm</name>
    <dbReference type="NCBI Taxonomy" id="6339"/>
    <lineage>
        <taxon>Eukaryota</taxon>
        <taxon>Metazoa</taxon>
        <taxon>Ecdysozoa</taxon>
        <taxon>Nematoda</taxon>
        <taxon>Chromadorea</taxon>
        <taxon>Rhabditida</taxon>
        <taxon>Rhabditina</taxon>
        <taxon>Rhabditomorpha</taxon>
        <taxon>Strongyloidea</taxon>
        <taxon>Heligmosomidae</taxon>
        <taxon>Heligmosomoides</taxon>
    </lineage>
</organism>
<proteinExistence type="predicted"/>
<dbReference type="AlphaFoldDB" id="A0A183F640"/>
<sequence>MACRISEDRGDDVSILRKMAWRQVDVAIEEIGVEVVDDLLRGPSGRAVHVRGQVRVDEDTNATYSPAVACSEEQFFSGVVGGV</sequence>
<evidence type="ECO:0000313" key="2">
    <source>
        <dbReference type="Proteomes" id="UP000050761"/>
    </source>
</evidence>
<reference evidence="3" key="2">
    <citation type="submission" date="2019-09" db="UniProtKB">
        <authorList>
            <consortium name="WormBaseParasite"/>
        </authorList>
    </citation>
    <scope>IDENTIFICATION</scope>
</reference>
<name>A0A183F640_HELPZ</name>
<dbReference type="EMBL" id="UZAH01001908">
    <property type="protein sequence ID" value="VDO20361.1"/>
    <property type="molecule type" value="Genomic_DNA"/>
</dbReference>